<comment type="caution">
    <text evidence="1">The sequence shown here is derived from an EMBL/GenBank/DDBJ whole genome shotgun (WGS) entry which is preliminary data.</text>
</comment>
<evidence type="ECO:0000313" key="2">
    <source>
        <dbReference type="Proteomes" id="UP000070326"/>
    </source>
</evidence>
<dbReference type="Proteomes" id="UP000070326">
    <property type="component" value="Unassembled WGS sequence"/>
</dbReference>
<protein>
    <submittedName>
        <fullName evidence="1">Uncharacterized protein</fullName>
    </submittedName>
</protein>
<evidence type="ECO:0000313" key="1">
    <source>
        <dbReference type="EMBL" id="KXI12489.1"/>
    </source>
</evidence>
<organism evidence="1 2">
    <name type="scientific">Peptostreptococcus anaerobius</name>
    <dbReference type="NCBI Taxonomy" id="1261"/>
    <lineage>
        <taxon>Bacteria</taxon>
        <taxon>Bacillati</taxon>
        <taxon>Bacillota</taxon>
        <taxon>Clostridia</taxon>
        <taxon>Peptostreptococcales</taxon>
        <taxon>Peptostreptococcaceae</taxon>
        <taxon>Peptostreptococcus</taxon>
    </lineage>
</organism>
<dbReference type="STRING" id="1261.HMPREF3195_01049"/>
<accession>A0A135YSV4</accession>
<name>A0A135YSV4_9FIRM</name>
<dbReference type="PATRIC" id="fig|1261.5.peg.1051"/>
<dbReference type="RefSeq" id="WP_061101809.1">
    <property type="nucleotide sequence ID" value="NZ_KQ961816.1"/>
</dbReference>
<dbReference type="AlphaFoldDB" id="A0A135YSV4"/>
<gene>
    <name evidence="1" type="ORF">HMPREF3195_01049</name>
</gene>
<reference evidence="1 2" key="1">
    <citation type="submission" date="2016-02" db="EMBL/GenBank/DDBJ databases">
        <authorList>
            <person name="Wen L."/>
            <person name="He K."/>
            <person name="Yang H."/>
        </authorList>
    </citation>
    <scope>NUCLEOTIDE SEQUENCE [LARGE SCALE GENOMIC DNA]</scope>
    <source>
        <strain evidence="1 2">MJR8628A</strain>
    </source>
</reference>
<proteinExistence type="predicted"/>
<sequence length="142" mass="16596">MKEIEKRELKVSYTKSGAGNVSSRITLPIKWTREMGLSQEFPAVLVSFDGEKIIIETNEEANEKYYYITITASNNNERINDGYDNAFFKNVSKSSVRKEFDSIDFEYVKNWLNADFDNAVVEMWQHSEDLIDPIAQKFFEKR</sequence>
<dbReference type="EMBL" id="LSQZ01000048">
    <property type="protein sequence ID" value="KXI12489.1"/>
    <property type="molecule type" value="Genomic_DNA"/>
</dbReference>